<keyword evidence="6 7" id="KW-0472">Membrane</keyword>
<name>A0A9D1Y9G5_9FIRM</name>
<dbReference type="PIRSF" id="PIRSF004669">
    <property type="entry name" value="FliQ"/>
    <property type="match status" value="1"/>
</dbReference>
<accession>A0A9D1Y9G5</accession>
<dbReference type="GO" id="GO:0005886">
    <property type="term" value="C:plasma membrane"/>
    <property type="evidence" value="ECO:0007669"/>
    <property type="project" value="UniProtKB-SubCell"/>
</dbReference>
<dbReference type="PANTHER" id="PTHR34040:SF2">
    <property type="entry name" value="FLAGELLAR BIOSYNTHETIC PROTEIN FLIQ"/>
    <property type="match status" value="1"/>
</dbReference>
<protein>
    <submittedName>
        <fullName evidence="8">Flagellar biosynthetic protein FliQ</fullName>
    </submittedName>
</protein>
<evidence type="ECO:0000256" key="2">
    <source>
        <dbReference type="ARBA" id="ARBA00006156"/>
    </source>
</evidence>
<evidence type="ECO:0000256" key="1">
    <source>
        <dbReference type="ARBA" id="ARBA00004651"/>
    </source>
</evidence>
<organism evidence="8 9">
    <name type="scientific">Candidatus Flavonifractor merdigallinarum</name>
    <dbReference type="NCBI Taxonomy" id="2838589"/>
    <lineage>
        <taxon>Bacteria</taxon>
        <taxon>Bacillati</taxon>
        <taxon>Bacillota</taxon>
        <taxon>Clostridia</taxon>
        <taxon>Eubacteriales</taxon>
        <taxon>Oscillospiraceae</taxon>
        <taxon>Flavonifractor</taxon>
    </lineage>
</organism>
<evidence type="ECO:0000313" key="8">
    <source>
        <dbReference type="EMBL" id="HIY21953.1"/>
    </source>
</evidence>
<proteinExistence type="inferred from homology"/>
<gene>
    <name evidence="8" type="ORF">H9841_08650</name>
</gene>
<feature type="transmembrane region" description="Helical" evidence="7">
    <location>
        <begin position="21"/>
        <end position="42"/>
    </location>
</feature>
<dbReference type="AlphaFoldDB" id="A0A9D1Y9G5"/>
<keyword evidence="8" id="KW-0969">Cilium</keyword>
<dbReference type="EMBL" id="DXDX01000157">
    <property type="protein sequence ID" value="HIY21953.1"/>
    <property type="molecule type" value="Genomic_DNA"/>
</dbReference>
<dbReference type="Proteomes" id="UP000823868">
    <property type="component" value="Unassembled WGS sequence"/>
</dbReference>
<dbReference type="InterPro" id="IPR002191">
    <property type="entry name" value="Bac_export_3"/>
</dbReference>
<reference evidence="8" key="2">
    <citation type="submission" date="2021-04" db="EMBL/GenBank/DDBJ databases">
        <authorList>
            <person name="Gilroy R."/>
        </authorList>
    </citation>
    <scope>NUCLEOTIDE SEQUENCE</scope>
    <source>
        <strain evidence="8">ChiBcec16_6824</strain>
    </source>
</reference>
<reference evidence="8" key="1">
    <citation type="journal article" date="2021" name="PeerJ">
        <title>Extensive microbial diversity within the chicken gut microbiome revealed by metagenomics and culture.</title>
        <authorList>
            <person name="Gilroy R."/>
            <person name="Ravi A."/>
            <person name="Getino M."/>
            <person name="Pursley I."/>
            <person name="Horton D.L."/>
            <person name="Alikhan N.F."/>
            <person name="Baker D."/>
            <person name="Gharbi K."/>
            <person name="Hall N."/>
            <person name="Watson M."/>
            <person name="Adriaenssens E.M."/>
            <person name="Foster-Nyarko E."/>
            <person name="Jarju S."/>
            <person name="Secka A."/>
            <person name="Antonio M."/>
            <person name="Oren A."/>
            <person name="Chaudhuri R.R."/>
            <person name="La Ragione R."/>
            <person name="Hildebrand F."/>
            <person name="Pallen M.J."/>
        </authorList>
    </citation>
    <scope>NUCLEOTIDE SEQUENCE</scope>
    <source>
        <strain evidence="8">ChiBcec16_6824</strain>
    </source>
</reference>
<evidence type="ECO:0000256" key="6">
    <source>
        <dbReference type="ARBA" id="ARBA00023136"/>
    </source>
</evidence>
<dbReference type="Pfam" id="PF01313">
    <property type="entry name" value="Bac_export_3"/>
    <property type="match status" value="1"/>
</dbReference>
<keyword evidence="4 7" id="KW-0812">Transmembrane</keyword>
<feature type="transmembrane region" description="Helical" evidence="7">
    <location>
        <begin position="48"/>
        <end position="67"/>
    </location>
</feature>
<dbReference type="PANTHER" id="PTHR34040">
    <property type="entry name" value="FLAGELLAR BIOSYNTHETIC PROTEIN FLIQ"/>
    <property type="match status" value="1"/>
</dbReference>
<evidence type="ECO:0000256" key="5">
    <source>
        <dbReference type="ARBA" id="ARBA00022989"/>
    </source>
</evidence>
<dbReference type="PRINTS" id="PR00952">
    <property type="entry name" value="TYPE3IMQPROT"/>
</dbReference>
<evidence type="ECO:0000313" key="9">
    <source>
        <dbReference type="Proteomes" id="UP000823868"/>
    </source>
</evidence>
<keyword evidence="8" id="KW-0966">Cell projection</keyword>
<evidence type="ECO:0000256" key="7">
    <source>
        <dbReference type="SAM" id="Phobius"/>
    </source>
</evidence>
<dbReference type="GO" id="GO:0009306">
    <property type="term" value="P:protein secretion"/>
    <property type="evidence" value="ECO:0007669"/>
    <property type="project" value="InterPro"/>
</dbReference>
<keyword evidence="8" id="KW-0282">Flagellum</keyword>
<comment type="similarity">
    <text evidence="2">Belongs to the FliQ/MopD/SpaQ family.</text>
</comment>
<comment type="subcellular location">
    <subcellularLocation>
        <location evidence="1">Cell membrane</location>
        <topology evidence="1">Multi-pass membrane protein</topology>
    </subcellularLocation>
</comment>
<evidence type="ECO:0000256" key="3">
    <source>
        <dbReference type="ARBA" id="ARBA00022475"/>
    </source>
</evidence>
<comment type="caution">
    <text evidence="8">The sequence shown here is derived from an EMBL/GenBank/DDBJ whole genome shotgun (WGS) entry which is preliminary data.</text>
</comment>
<sequence length="81" mass="8932">MEVVDIMREGIGVALKISGPLLLLSMAVGILVAIFQAVTQIHEQSLSFILKLLVVVLVLLIGGGWMLETLLDYTRYLFTLM</sequence>
<evidence type="ECO:0000256" key="4">
    <source>
        <dbReference type="ARBA" id="ARBA00022692"/>
    </source>
</evidence>
<keyword evidence="3" id="KW-1003">Cell membrane</keyword>
<keyword evidence="5 7" id="KW-1133">Transmembrane helix</keyword>